<dbReference type="InterPro" id="IPR051010">
    <property type="entry name" value="BCAA_transport"/>
</dbReference>
<evidence type="ECO:0000256" key="2">
    <source>
        <dbReference type="ARBA" id="ARBA00022729"/>
    </source>
</evidence>
<evidence type="ECO:0000256" key="3">
    <source>
        <dbReference type="SAM" id="MobiDB-lite"/>
    </source>
</evidence>
<feature type="chain" id="PRO_5046597665" evidence="4">
    <location>
        <begin position="25"/>
        <end position="417"/>
    </location>
</feature>
<dbReference type="InterPro" id="IPR028081">
    <property type="entry name" value="Leu-bd"/>
</dbReference>
<name>A0ABW4XDF3_9ACTN</name>
<gene>
    <name evidence="6" type="ORF">ACFSHS_15470</name>
</gene>
<dbReference type="CDD" id="cd06340">
    <property type="entry name" value="PBP1_ABC_ligand_binding-like"/>
    <property type="match status" value="1"/>
</dbReference>
<organism evidence="6 7">
    <name type="scientific">Blastococcus deserti</name>
    <dbReference type="NCBI Taxonomy" id="2259033"/>
    <lineage>
        <taxon>Bacteria</taxon>
        <taxon>Bacillati</taxon>
        <taxon>Actinomycetota</taxon>
        <taxon>Actinomycetes</taxon>
        <taxon>Geodermatophilales</taxon>
        <taxon>Geodermatophilaceae</taxon>
        <taxon>Blastococcus</taxon>
    </lineage>
</organism>
<feature type="domain" description="Leucine-binding protein" evidence="5">
    <location>
        <begin position="42"/>
        <end position="391"/>
    </location>
</feature>
<comment type="similarity">
    <text evidence="1">Belongs to the leucine-binding protein family.</text>
</comment>
<keyword evidence="7" id="KW-1185">Reference proteome</keyword>
<accession>A0ABW4XDF3</accession>
<evidence type="ECO:0000313" key="7">
    <source>
        <dbReference type="Proteomes" id="UP001597402"/>
    </source>
</evidence>
<evidence type="ECO:0000259" key="5">
    <source>
        <dbReference type="Pfam" id="PF13458"/>
    </source>
</evidence>
<dbReference type="PANTHER" id="PTHR30483">
    <property type="entry name" value="LEUCINE-SPECIFIC-BINDING PROTEIN"/>
    <property type="match status" value="1"/>
</dbReference>
<dbReference type="RefSeq" id="WP_376877887.1">
    <property type="nucleotide sequence ID" value="NZ_JBHUHP010000015.1"/>
</dbReference>
<feature type="signal peptide" evidence="4">
    <location>
        <begin position="1"/>
        <end position="24"/>
    </location>
</feature>
<comment type="caution">
    <text evidence="6">The sequence shown here is derived from an EMBL/GenBank/DDBJ whole genome shotgun (WGS) entry which is preliminary data.</text>
</comment>
<dbReference type="SUPFAM" id="SSF53822">
    <property type="entry name" value="Periplasmic binding protein-like I"/>
    <property type="match status" value="1"/>
</dbReference>
<dbReference type="InterPro" id="IPR028082">
    <property type="entry name" value="Peripla_BP_I"/>
</dbReference>
<evidence type="ECO:0000256" key="1">
    <source>
        <dbReference type="ARBA" id="ARBA00010062"/>
    </source>
</evidence>
<protein>
    <submittedName>
        <fullName evidence="6">ABC transporter substrate-binding protein</fullName>
    </submittedName>
</protein>
<evidence type="ECO:0000313" key="6">
    <source>
        <dbReference type="EMBL" id="MFD2092973.1"/>
    </source>
</evidence>
<sequence>MRKPWITAMAVALPLALAACGGSAPPGTEGGEGGAGGGSGETITIGSLHPLSGAAAADGQQMDNGAKLAIEAINEAGGIESLDGAQLELASADTQGAPEVGQSEAQRLIQEGAVALVGTYQSAVSQNVAAVAERNSVPFVIDVSSADAILQQGYRFTFRLQPSAAVLAERGAEYLAEVSENAGAPAQRVAILHEQGPFGTAITETFTATAQDLGMEIGPVISYDPASVSDFTTQITSVREAGADVLMVAGYYRDGVLVANAVNTVKPGLDAVWGVANGAFDTPQFPGEVGEAGEGYFDANYRLDMTNPETQELAELYEETYGDEIRTAAVLSYDAVRVIADALERAGDASPQAVRDAIAETELDSLIAQDGPISFDEAGENENAAPILMQVVDGAVRQVYPEEYAETEPVYPATPGQ</sequence>
<feature type="compositionally biased region" description="Gly residues" evidence="3">
    <location>
        <begin position="28"/>
        <end position="40"/>
    </location>
</feature>
<dbReference type="Proteomes" id="UP001597402">
    <property type="component" value="Unassembled WGS sequence"/>
</dbReference>
<dbReference type="Gene3D" id="3.40.50.2300">
    <property type="match status" value="2"/>
</dbReference>
<dbReference type="PANTHER" id="PTHR30483:SF6">
    <property type="entry name" value="PERIPLASMIC BINDING PROTEIN OF ABC TRANSPORTER FOR NATURAL AMINO ACIDS"/>
    <property type="match status" value="1"/>
</dbReference>
<evidence type="ECO:0000256" key="4">
    <source>
        <dbReference type="SAM" id="SignalP"/>
    </source>
</evidence>
<proteinExistence type="inferred from homology"/>
<dbReference type="Pfam" id="PF13458">
    <property type="entry name" value="Peripla_BP_6"/>
    <property type="match status" value="1"/>
</dbReference>
<feature type="region of interest" description="Disordered" evidence="3">
    <location>
        <begin position="24"/>
        <end position="43"/>
    </location>
</feature>
<keyword evidence="2 4" id="KW-0732">Signal</keyword>
<dbReference type="PROSITE" id="PS51257">
    <property type="entry name" value="PROKAR_LIPOPROTEIN"/>
    <property type="match status" value="1"/>
</dbReference>
<dbReference type="EMBL" id="JBHUHP010000015">
    <property type="protein sequence ID" value="MFD2092973.1"/>
    <property type="molecule type" value="Genomic_DNA"/>
</dbReference>
<reference evidence="7" key="1">
    <citation type="journal article" date="2019" name="Int. J. Syst. Evol. Microbiol.">
        <title>The Global Catalogue of Microorganisms (GCM) 10K type strain sequencing project: providing services to taxonomists for standard genome sequencing and annotation.</title>
        <authorList>
            <consortium name="The Broad Institute Genomics Platform"/>
            <consortium name="The Broad Institute Genome Sequencing Center for Infectious Disease"/>
            <person name="Wu L."/>
            <person name="Ma J."/>
        </authorList>
    </citation>
    <scope>NUCLEOTIDE SEQUENCE [LARGE SCALE GENOMIC DNA]</scope>
    <source>
        <strain evidence="7">JCM 3338</strain>
    </source>
</reference>